<gene>
    <name evidence="1" type="ORF">GH714_012023</name>
    <name evidence="2" type="ORF">GH714_012088</name>
</gene>
<dbReference type="Proteomes" id="UP000467840">
    <property type="component" value="Chromosome 10"/>
</dbReference>
<evidence type="ECO:0000313" key="2">
    <source>
        <dbReference type="EMBL" id="KAF2318976.1"/>
    </source>
</evidence>
<dbReference type="EMBL" id="JAAGAX010000003">
    <property type="protein sequence ID" value="KAF2318967.1"/>
    <property type="molecule type" value="Genomic_DNA"/>
</dbReference>
<proteinExistence type="predicted"/>
<protein>
    <submittedName>
        <fullName evidence="2">Uncharacterized protein</fullName>
    </submittedName>
</protein>
<organism evidence="2 3">
    <name type="scientific">Hevea brasiliensis</name>
    <name type="common">Para rubber tree</name>
    <name type="synonym">Siphonia brasiliensis</name>
    <dbReference type="NCBI Taxonomy" id="3981"/>
    <lineage>
        <taxon>Eukaryota</taxon>
        <taxon>Viridiplantae</taxon>
        <taxon>Streptophyta</taxon>
        <taxon>Embryophyta</taxon>
        <taxon>Tracheophyta</taxon>
        <taxon>Spermatophyta</taxon>
        <taxon>Magnoliopsida</taxon>
        <taxon>eudicotyledons</taxon>
        <taxon>Gunneridae</taxon>
        <taxon>Pentapetalae</taxon>
        <taxon>rosids</taxon>
        <taxon>fabids</taxon>
        <taxon>Malpighiales</taxon>
        <taxon>Euphorbiaceae</taxon>
        <taxon>Crotonoideae</taxon>
        <taxon>Micrandreae</taxon>
        <taxon>Hevea</taxon>
    </lineage>
</organism>
<accession>A0A6A6N312</accession>
<dbReference type="EMBL" id="JAAGAX010000003">
    <property type="protein sequence ID" value="KAF2318976.1"/>
    <property type="molecule type" value="Genomic_DNA"/>
</dbReference>
<name>A0A6A6N312_HEVBR</name>
<evidence type="ECO:0000313" key="3">
    <source>
        <dbReference type="Proteomes" id="UP000467840"/>
    </source>
</evidence>
<evidence type="ECO:0000313" key="1">
    <source>
        <dbReference type="EMBL" id="KAF2318967.1"/>
    </source>
</evidence>
<dbReference type="AlphaFoldDB" id="A0A6A6N312"/>
<keyword evidence="3" id="KW-1185">Reference proteome</keyword>
<reference evidence="2 3" key="1">
    <citation type="journal article" date="2020" name="Mol. Plant">
        <title>The Chromosome-Based Rubber Tree Genome Provides New Insights into Spurge Genome Evolution and Rubber Biosynthesis.</title>
        <authorList>
            <person name="Liu J."/>
            <person name="Shi C."/>
            <person name="Shi C.C."/>
            <person name="Li W."/>
            <person name="Zhang Q.J."/>
            <person name="Zhang Y."/>
            <person name="Li K."/>
            <person name="Lu H.F."/>
            <person name="Shi C."/>
            <person name="Zhu S.T."/>
            <person name="Xiao Z.Y."/>
            <person name="Nan H."/>
            <person name="Yue Y."/>
            <person name="Zhu X.G."/>
            <person name="Wu Y."/>
            <person name="Hong X.N."/>
            <person name="Fan G.Y."/>
            <person name="Tong Y."/>
            <person name="Zhang D."/>
            <person name="Mao C.L."/>
            <person name="Liu Y.L."/>
            <person name="Hao S.J."/>
            <person name="Liu W.Q."/>
            <person name="Lv M.Q."/>
            <person name="Zhang H.B."/>
            <person name="Liu Y."/>
            <person name="Hu-Tang G.R."/>
            <person name="Wang J.P."/>
            <person name="Wang J.H."/>
            <person name="Sun Y.H."/>
            <person name="Ni S.B."/>
            <person name="Chen W.B."/>
            <person name="Zhang X.C."/>
            <person name="Jiao Y.N."/>
            <person name="Eichler E.E."/>
            <person name="Li G.H."/>
            <person name="Liu X."/>
            <person name="Gao L.Z."/>
        </authorList>
    </citation>
    <scope>NUCLEOTIDE SEQUENCE [LARGE SCALE GENOMIC DNA]</scope>
    <source>
        <strain evidence="3">cv. GT1</strain>
        <tissue evidence="2">Leaf</tissue>
    </source>
</reference>
<sequence length="87" mass="10066">MAANNKTTGEAYNKEKPWMWAILACHLSKCPETGSWEFLATNFYANVKLEHGFYRGLELIKLKPIFDTSYLPLELYDIKSEYVKLGN</sequence>
<comment type="caution">
    <text evidence="2">The sequence shown here is derived from an EMBL/GenBank/DDBJ whole genome shotgun (WGS) entry which is preliminary data.</text>
</comment>